<dbReference type="PROSITE" id="PS50894">
    <property type="entry name" value="HPT"/>
    <property type="match status" value="1"/>
</dbReference>
<feature type="domain" description="HPt" evidence="2">
    <location>
        <begin position="18"/>
        <end position="114"/>
    </location>
</feature>
<dbReference type="AlphaFoldDB" id="A0A975BBR8"/>
<dbReference type="GO" id="GO:0000160">
    <property type="term" value="P:phosphorelay signal transduction system"/>
    <property type="evidence" value="ECO:0007669"/>
    <property type="project" value="InterPro"/>
</dbReference>
<organism evidence="3 4">
    <name type="scientific">Desulfonema limicola</name>
    <dbReference type="NCBI Taxonomy" id="45656"/>
    <lineage>
        <taxon>Bacteria</taxon>
        <taxon>Pseudomonadati</taxon>
        <taxon>Thermodesulfobacteriota</taxon>
        <taxon>Desulfobacteria</taxon>
        <taxon>Desulfobacterales</taxon>
        <taxon>Desulfococcaceae</taxon>
        <taxon>Desulfonema</taxon>
    </lineage>
</organism>
<evidence type="ECO:0000313" key="3">
    <source>
        <dbReference type="EMBL" id="QTA82330.1"/>
    </source>
</evidence>
<dbReference type="Proteomes" id="UP000663720">
    <property type="component" value="Chromosome"/>
</dbReference>
<gene>
    <name evidence="3" type="ORF">dnl_47040</name>
</gene>
<dbReference type="InterPro" id="IPR036641">
    <property type="entry name" value="HPT_dom_sf"/>
</dbReference>
<protein>
    <submittedName>
        <fullName evidence="3">Hpt domain-containing protein</fullName>
    </submittedName>
</protein>
<name>A0A975BBR8_9BACT</name>
<feature type="modified residue" description="Phosphohistidine" evidence="1">
    <location>
        <position position="57"/>
    </location>
</feature>
<dbReference type="KEGG" id="dli:dnl_47040"/>
<dbReference type="SUPFAM" id="SSF47226">
    <property type="entry name" value="Histidine-containing phosphotransfer domain, HPT domain"/>
    <property type="match status" value="1"/>
</dbReference>
<reference evidence="3" key="1">
    <citation type="journal article" date="2021" name="Microb. Physiol.">
        <title>Proteogenomic Insights into the Physiology of Marine, Sulfate-Reducing, Filamentous Desulfonema limicola and Desulfonema magnum.</title>
        <authorList>
            <person name="Schnaars V."/>
            <person name="Wohlbrand L."/>
            <person name="Scheve S."/>
            <person name="Hinrichs C."/>
            <person name="Reinhardt R."/>
            <person name="Rabus R."/>
        </authorList>
    </citation>
    <scope>NUCLEOTIDE SEQUENCE</scope>
    <source>
        <strain evidence="3">5ac10</strain>
    </source>
</reference>
<dbReference type="RefSeq" id="WP_207688273.1">
    <property type="nucleotide sequence ID" value="NZ_CP061799.1"/>
</dbReference>
<keyword evidence="1" id="KW-0597">Phosphoprotein</keyword>
<evidence type="ECO:0000313" key="4">
    <source>
        <dbReference type="Proteomes" id="UP000663720"/>
    </source>
</evidence>
<proteinExistence type="predicted"/>
<evidence type="ECO:0000256" key="1">
    <source>
        <dbReference type="PROSITE-ProRule" id="PRU00110"/>
    </source>
</evidence>
<sequence>MSINIIDINKLLIQFSGDKKIIKNFLTICIYEIPQRIEHMKQALKDNDLVSVKLNAHTIKGIAANMRADSMMKSAENLEKNCIENQQQMIDMYIIKLEHDFVDIKAEISKNMLV</sequence>
<dbReference type="InterPro" id="IPR008207">
    <property type="entry name" value="Sig_transdc_His_kin_Hpt_dom"/>
</dbReference>
<dbReference type="GO" id="GO:0004672">
    <property type="term" value="F:protein kinase activity"/>
    <property type="evidence" value="ECO:0007669"/>
    <property type="project" value="UniProtKB-ARBA"/>
</dbReference>
<evidence type="ECO:0000259" key="2">
    <source>
        <dbReference type="PROSITE" id="PS50894"/>
    </source>
</evidence>
<keyword evidence="4" id="KW-1185">Reference proteome</keyword>
<dbReference type="Gene3D" id="1.20.120.160">
    <property type="entry name" value="HPT domain"/>
    <property type="match status" value="1"/>
</dbReference>
<accession>A0A975BBR8</accession>
<dbReference type="EMBL" id="CP061799">
    <property type="protein sequence ID" value="QTA82330.1"/>
    <property type="molecule type" value="Genomic_DNA"/>
</dbReference>
<dbReference type="Pfam" id="PF01627">
    <property type="entry name" value="Hpt"/>
    <property type="match status" value="1"/>
</dbReference>